<gene>
    <name evidence="8" type="ORF">JF922_21180</name>
</gene>
<dbReference type="InterPro" id="IPR014284">
    <property type="entry name" value="RNA_pol_sigma-70_dom"/>
</dbReference>
<evidence type="ECO:0000256" key="4">
    <source>
        <dbReference type="ARBA" id="ARBA00023163"/>
    </source>
</evidence>
<name>A0A934KEA4_9BACT</name>
<evidence type="ECO:0000256" key="5">
    <source>
        <dbReference type="SAM" id="MobiDB-lite"/>
    </source>
</evidence>
<dbReference type="Proteomes" id="UP000612893">
    <property type="component" value="Unassembled WGS sequence"/>
</dbReference>
<dbReference type="AlphaFoldDB" id="A0A934KEA4"/>
<dbReference type="InterPro" id="IPR013249">
    <property type="entry name" value="RNA_pol_sigma70_r4_t2"/>
</dbReference>
<dbReference type="EMBL" id="JAEKNR010000212">
    <property type="protein sequence ID" value="MBJ7600570.1"/>
    <property type="molecule type" value="Genomic_DNA"/>
</dbReference>
<dbReference type="InterPro" id="IPR036388">
    <property type="entry name" value="WH-like_DNA-bd_sf"/>
</dbReference>
<dbReference type="SUPFAM" id="SSF88659">
    <property type="entry name" value="Sigma3 and sigma4 domains of RNA polymerase sigma factors"/>
    <property type="match status" value="1"/>
</dbReference>
<dbReference type="NCBIfam" id="TIGR02937">
    <property type="entry name" value="sigma70-ECF"/>
    <property type="match status" value="1"/>
</dbReference>
<comment type="similarity">
    <text evidence="1">Belongs to the sigma-70 factor family. ECF subfamily.</text>
</comment>
<dbReference type="PANTHER" id="PTHR43133">
    <property type="entry name" value="RNA POLYMERASE ECF-TYPE SIGMA FACTO"/>
    <property type="match status" value="1"/>
</dbReference>
<evidence type="ECO:0000256" key="3">
    <source>
        <dbReference type="ARBA" id="ARBA00023082"/>
    </source>
</evidence>
<accession>A0A934KEA4</accession>
<keyword evidence="2" id="KW-0805">Transcription regulation</keyword>
<dbReference type="Gene3D" id="1.10.1740.10">
    <property type="match status" value="1"/>
</dbReference>
<feature type="domain" description="RNA polymerase sigma-70 region 2" evidence="6">
    <location>
        <begin position="34"/>
        <end position="99"/>
    </location>
</feature>
<feature type="region of interest" description="Disordered" evidence="5">
    <location>
        <begin position="123"/>
        <end position="144"/>
    </location>
</feature>
<dbReference type="CDD" id="cd06171">
    <property type="entry name" value="Sigma70_r4"/>
    <property type="match status" value="1"/>
</dbReference>
<dbReference type="InterPro" id="IPR039425">
    <property type="entry name" value="RNA_pol_sigma-70-like"/>
</dbReference>
<dbReference type="Pfam" id="PF04542">
    <property type="entry name" value="Sigma70_r2"/>
    <property type="match status" value="1"/>
</dbReference>
<evidence type="ECO:0000313" key="8">
    <source>
        <dbReference type="EMBL" id="MBJ7600570.1"/>
    </source>
</evidence>
<dbReference type="InterPro" id="IPR013324">
    <property type="entry name" value="RNA_pol_sigma_r3/r4-like"/>
</dbReference>
<dbReference type="InterPro" id="IPR007627">
    <property type="entry name" value="RNA_pol_sigma70_r2"/>
</dbReference>
<reference evidence="8" key="1">
    <citation type="submission" date="2020-10" db="EMBL/GenBank/DDBJ databases">
        <title>Ca. Dormibacterota MAGs.</title>
        <authorList>
            <person name="Montgomery K."/>
        </authorList>
    </citation>
    <scope>NUCLEOTIDE SEQUENCE [LARGE SCALE GENOMIC DNA]</scope>
    <source>
        <strain evidence="8">SC8812_S17_10</strain>
    </source>
</reference>
<dbReference type="Pfam" id="PF08281">
    <property type="entry name" value="Sigma70_r4_2"/>
    <property type="match status" value="1"/>
</dbReference>
<dbReference type="GO" id="GO:0016987">
    <property type="term" value="F:sigma factor activity"/>
    <property type="evidence" value="ECO:0007669"/>
    <property type="project" value="UniProtKB-KW"/>
</dbReference>
<evidence type="ECO:0000256" key="2">
    <source>
        <dbReference type="ARBA" id="ARBA00023015"/>
    </source>
</evidence>
<dbReference type="PANTHER" id="PTHR43133:SF53">
    <property type="entry name" value="ECF RNA POLYMERASE SIGMA-E FACTOR"/>
    <property type="match status" value="1"/>
</dbReference>
<evidence type="ECO:0000256" key="1">
    <source>
        <dbReference type="ARBA" id="ARBA00010641"/>
    </source>
</evidence>
<evidence type="ECO:0000259" key="6">
    <source>
        <dbReference type="Pfam" id="PF04542"/>
    </source>
</evidence>
<sequence length="234" mass="26222">MLERRTVTGEARQDERLVAGLRAGDESVFAELTDSYGEAMLRIARGVVVSPAVAEDVVQDTWLAVFTGVHRFEGRSSLRTWIFRILINTAHTQRTRDARTLPFADLGRELSDDEPVVDPERFLPPGHQRWPGHWSTPPQPWESDPESRVLAAETLEVVRGVLELLPMGQRAVVTLRDVQGWTPEEVSEALGISRGNQRVLLHRARSRLRTALEEWMQAPRTALAQPQGSAISPP</sequence>
<keyword evidence="9" id="KW-1185">Reference proteome</keyword>
<dbReference type="InterPro" id="IPR013325">
    <property type="entry name" value="RNA_pol_sigma_r2"/>
</dbReference>
<feature type="domain" description="RNA polymerase sigma factor 70 region 4 type 2" evidence="7">
    <location>
        <begin position="158"/>
        <end position="208"/>
    </location>
</feature>
<evidence type="ECO:0000313" key="9">
    <source>
        <dbReference type="Proteomes" id="UP000612893"/>
    </source>
</evidence>
<keyword evidence="3" id="KW-0731">Sigma factor</keyword>
<dbReference type="RefSeq" id="WP_338204457.1">
    <property type="nucleotide sequence ID" value="NZ_JAEKNR010000212.1"/>
</dbReference>
<keyword evidence="4" id="KW-0804">Transcription</keyword>
<organism evidence="8 9">
    <name type="scientific">Candidatus Nephthysia bennettiae</name>
    <dbReference type="NCBI Taxonomy" id="3127016"/>
    <lineage>
        <taxon>Bacteria</taxon>
        <taxon>Bacillati</taxon>
        <taxon>Candidatus Dormiibacterota</taxon>
        <taxon>Candidatus Dormibacteria</taxon>
        <taxon>Candidatus Dormibacterales</taxon>
        <taxon>Candidatus Dormibacteraceae</taxon>
        <taxon>Candidatus Nephthysia</taxon>
    </lineage>
</organism>
<dbReference type="SUPFAM" id="SSF88946">
    <property type="entry name" value="Sigma2 domain of RNA polymerase sigma factors"/>
    <property type="match status" value="1"/>
</dbReference>
<evidence type="ECO:0000259" key="7">
    <source>
        <dbReference type="Pfam" id="PF08281"/>
    </source>
</evidence>
<proteinExistence type="inferred from homology"/>
<comment type="caution">
    <text evidence="8">The sequence shown here is derived from an EMBL/GenBank/DDBJ whole genome shotgun (WGS) entry which is preliminary data.</text>
</comment>
<dbReference type="Gene3D" id="1.10.10.10">
    <property type="entry name" value="Winged helix-like DNA-binding domain superfamily/Winged helix DNA-binding domain"/>
    <property type="match status" value="1"/>
</dbReference>
<protein>
    <submittedName>
        <fullName evidence="8">RNA polymerase sigma factor</fullName>
    </submittedName>
</protein>